<reference evidence="4" key="1">
    <citation type="submission" date="2014-03" db="EMBL/GenBank/DDBJ databases">
        <title>The Genome Sequence of Puccinia striiformis f. sp. tritici PST-78.</title>
        <authorList>
            <consortium name="The Broad Institute Genome Sequencing Platform"/>
            <person name="Cuomo C."/>
            <person name="Hulbert S."/>
            <person name="Chen X."/>
            <person name="Walker B."/>
            <person name="Young S.K."/>
            <person name="Zeng Q."/>
            <person name="Gargeya S."/>
            <person name="Fitzgerald M."/>
            <person name="Haas B."/>
            <person name="Abouelleil A."/>
            <person name="Alvarado L."/>
            <person name="Arachchi H.M."/>
            <person name="Berlin A.M."/>
            <person name="Chapman S.B."/>
            <person name="Goldberg J."/>
            <person name="Griggs A."/>
            <person name="Gujja S."/>
            <person name="Hansen M."/>
            <person name="Howarth C."/>
            <person name="Imamovic A."/>
            <person name="Larimer J."/>
            <person name="McCowan C."/>
            <person name="Montmayeur A."/>
            <person name="Murphy C."/>
            <person name="Neiman D."/>
            <person name="Pearson M."/>
            <person name="Priest M."/>
            <person name="Roberts A."/>
            <person name="Saif S."/>
            <person name="Shea T."/>
            <person name="Sisk P."/>
            <person name="Sykes S."/>
            <person name="Wortman J."/>
            <person name="Nusbaum C."/>
            <person name="Birren B."/>
        </authorList>
    </citation>
    <scope>NUCLEOTIDE SEQUENCE [LARGE SCALE GENOMIC DNA]</scope>
    <source>
        <strain evidence="4">race PST-78</strain>
    </source>
</reference>
<evidence type="ECO:0000259" key="2">
    <source>
        <dbReference type="Pfam" id="PF05699"/>
    </source>
</evidence>
<evidence type="ECO:0000256" key="1">
    <source>
        <dbReference type="SAM" id="MobiDB-lite"/>
    </source>
</evidence>
<feature type="compositionally biased region" description="Polar residues" evidence="1">
    <location>
        <begin position="1"/>
        <end position="12"/>
    </location>
</feature>
<keyword evidence="4" id="KW-1185">Reference proteome</keyword>
<sequence>MWETHYTTSPQPGATREANAHPKPAPTGVLARLSGASQARAGQVMMDPLSVWLDGPLHLDEAGLPVNPLKWWIKEGRSGNTYGGLLQMALDVLSCPATTVNVERLFSFGRDYVSNRRHRLNTLSVTKGMTVAFYSETDMIKPRILRKWKQYQRNKGKEKAQKE</sequence>
<feature type="domain" description="HAT C-terminal dimerisation" evidence="2">
    <location>
        <begin position="64"/>
        <end position="128"/>
    </location>
</feature>
<feature type="region of interest" description="Disordered" evidence="1">
    <location>
        <begin position="1"/>
        <end position="29"/>
    </location>
</feature>
<comment type="caution">
    <text evidence="3">The sequence shown here is derived from an EMBL/GenBank/DDBJ whole genome shotgun (WGS) entry which is preliminary data.</text>
</comment>
<dbReference type="STRING" id="1165861.A0A0L0VUI4"/>
<proteinExistence type="predicted"/>
<evidence type="ECO:0000313" key="4">
    <source>
        <dbReference type="Proteomes" id="UP000054564"/>
    </source>
</evidence>
<dbReference type="GO" id="GO:0046983">
    <property type="term" value="F:protein dimerization activity"/>
    <property type="evidence" value="ECO:0007669"/>
    <property type="project" value="InterPro"/>
</dbReference>
<dbReference type="Pfam" id="PF05699">
    <property type="entry name" value="Dimer_Tnp_hAT"/>
    <property type="match status" value="1"/>
</dbReference>
<dbReference type="InterPro" id="IPR012337">
    <property type="entry name" value="RNaseH-like_sf"/>
</dbReference>
<name>A0A0L0VUI4_9BASI</name>
<dbReference type="SUPFAM" id="SSF53098">
    <property type="entry name" value="Ribonuclease H-like"/>
    <property type="match status" value="1"/>
</dbReference>
<gene>
    <name evidence="3" type="ORF">PSTG_03892</name>
</gene>
<organism evidence="3 4">
    <name type="scientific">Puccinia striiformis f. sp. tritici PST-78</name>
    <dbReference type="NCBI Taxonomy" id="1165861"/>
    <lineage>
        <taxon>Eukaryota</taxon>
        <taxon>Fungi</taxon>
        <taxon>Dikarya</taxon>
        <taxon>Basidiomycota</taxon>
        <taxon>Pucciniomycotina</taxon>
        <taxon>Pucciniomycetes</taxon>
        <taxon>Pucciniales</taxon>
        <taxon>Pucciniaceae</taxon>
        <taxon>Puccinia</taxon>
    </lineage>
</organism>
<dbReference type="Proteomes" id="UP000054564">
    <property type="component" value="Unassembled WGS sequence"/>
</dbReference>
<dbReference type="AlphaFoldDB" id="A0A0L0VUI4"/>
<accession>A0A0L0VUI4</accession>
<dbReference type="OrthoDB" id="1715602at2759"/>
<dbReference type="EMBL" id="AJIL01000020">
    <property type="protein sequence ID" value="KNF02943.1"/>
    <property type="molecule type" value="Genomic_DNA"/>
</dbReference>
<evidence type="ECO:0000313" key="3">
    <source>
        <dbReference type="EMBL" id="KNF02943.1"/>
    </source>
</evidence>
<protein>
    <recommendedName>
        <fullName evidence="2">HAT C-terminal dimerisation domain-containing protein</fullName>
    </recommendedName>
</protein>
<dbReference type="InterPro" id="IPR008906">
    <property type="entry name" value="HATC_C_dom"/>
</dbReference>